<name>A0A2P7RZV3_9HYPH</name>
<dbReference type="EMBL" id="PXYL01000022">
    <property type="protein sequence ID" value="PSJ55767.1"/>
    <property type="molecule type" value="Genomic_DNA"/>
</dbReference>
<comment type="caution">
    <text evidence="1">The sequence shown here is derived from an EMBL/GenBank/DDBJ whole genome shotgun (WGS) entry which is preliminary data.</text>
</comment>
<reference evidence="1 2" key="1">
    <citation type="submission" date="2018-03" db="EMBL/GenBank/DDBJ databases">
        <title>The draft genome of Mesorhizobium soli JCM 19897.</title>
        <authorList>
            <person name="Li L."/>
            <person name="Liu L."/>
            <person name="Liang L."/>
            <person name="Wang T."/>
            <person name="Zhang X."/>
        </authorList>
    </citation>
    <scope>NUCLEOTIDE SEQUENCE [LARGE SCALE GENOMIC DNA]</scope>
    <source>
        <strain evidence="1 2">JCM 19897</strain>
    </source>
</reference>
<dbReference type="OrthoDB" id="5365964at2"/>
<gene>
    <name evidence="1" type="ORF">C7I85_26105</name>
</gene>
<evidence type="ECO:0008006" key="3">
    <source>
        <dbReference type="Google" id="ProtNLM"/>
    </source>
</evidence>
<dbReference type="Proteomes" id="UP000240653">
    <property type="component" value="Unassembled WGS sequence"/>
</dbReference>
<sequence length="116" mass="11715">MAKNYVKPGDTIPFTNQAATGAADIKSGSGVLVGSIFGVAKTDIAVGAKGELDLVGVWNLPKVSAQAWAFGEKIYWATATANCTTTASGNKLIGVAYASAANPSAVGKVRLNGISI</sequence>
<organism evidence="1 2">
    <name type="scientific">Pseudaminobacter soli</name>
    <name type="common">ex Li et al. 2025</name>
    <dbReference type="NCBI Taxonomy" id="1295366"/>
    <lineage>
        <taxon>Bacteria</taxon>
        <taxon>Pseudomonadati</taxon>
        <taxon>Pseudomonadota</taxon>
        <taxon>Alphaproteobacteria</taxon>
        <taxon>Hyphomicrobiales</taxon>
        <taxon>Phyllobacteriaceae</taxon>
        <taxon>Pseudaminobacter</taxon>
    </lineage>
</organism>
<dbReference type="RefSeq" id="WP_106726931.1">
    <property type="nucleotide sequence ID" value="NZ_PXYL01000022.1"/>
</dbReference>
<accession>A0A2P7RZV3</accession>
<dbReference type="Pfam" id="PF09956">
    <property type="entry name" value="Phage_cement_2"/>
    <property type="match status" value="1"/>
</dbReference>
<protein>
    <recommendedName>
        <fullName evidence="3">DUF2190 domain-containing protein</fullName>
    </recommendedName>
</protein>
<keyword evidence="2" id="KW-1185">Reference proteome</keyword>
<evidence type="ECO:0000313" key="1">
    <source>
        <dbReference type="EMBL" id="PSJ55767.1"/>
    </source>
</evidence>
<dbReference type="PIRSF" id="PIRSF030771">
    <property type="entry name" value="UCP030771"/>
    <property type="match status" value="1"/>
</dbReference>
<dbReference type="InterPro" id="IPR011231">
    <property type="entry name" value="Phage_VT1-Sakai_H0018"/>
</dbReference>
<dbReference type="AlphaFoldDB" id="A0A2P7RZV3"/>
<proteinExistence type="predicted"/>
<evidence type="ECO:0000313" key="2">
    <source>
        <dbReference type="Proteomes" id="UP000240653"/>
    </source>
</evidence>